<dbReference type="AlphaFoldDB" id="A0A5E4SQT3"/>
<organism evidence="2 3">
    <name type="scientific">Pandoraea fibrosis</name>
    <dbReference type="NCBI Taxonomy" id="1891094"/>
    <lineage>
        <taxon>Bacteria</taxon>
        <taxon>Pseudomonadati</taxon>
        <taxon>Pseudomonadota</taxon>
        <taxon>Betaproteobacteria</taxon>
        <taxon>Burkholderiales</taxon>
        <taxon>Burkholderiaceae</taxon>
        <taxon>Pandoraea</taxon>
    </lineage>
</organism>
<evidence type="ECO:0000259" key="1">
    <source>
        <dbReference type="Pfam" id="PF04606"/>
    </source>
</evidence>
<reference evidence="2 3" key="1">
    <citation type="submission" date="2019-08" db="EMBL/GenBank/DDBJ databases">
        <authorList>
            <person name="Peeters C."/>
        </authorList>
    </citation>
    <scope>NUCLEOTIDE SEQUENCE [LARGE SCALE GENOMIC DNA]</scope>
    <source>
        <strain evidence="2 3">LMG 31113</strain>
    </source>
</reference>
<sequence length="74" mass="8318">MQIRTSRPSSRTMREIYYLCTNIPACGFVGKYLLEGVSTITPSQNPNPDVFLPISKAKQIPVDDRQMNLLDSVT</sequence>
<protein>
    <submittedName>
        <fullName evidence="2">Transcriptional regulator</fullName>
    </submittedName>
</protein>
<dbReference type="EMBL" id="CABPRW010000002">
    <property type="protein sequence ID" value="VVD78100.1"/>
    <property type="molecule type" value="Genomic_DNA"/>
</dbReference>
<evidence type="ECO:0000313" key="3">
    <source>
        <dbReference type="Proteomes" id="UP000382577"/>
    </source>
</evidence>
<dbReference type="InterPro" id="IPR007684">
    <property type="entry name" value="Znf_Ogr/Delta"/>
</dbReference>
<accession>A0A5E4SQT3</accession>
<proteinExistence type="predicted"/>
<name>A0A5E4SQT3_9BURK</name>
<dbReference type="Proteomes" id="UP000382577">
    <property type="component" value="Unassembled WGS sequence"/>
</dbReference>
<evidence type="ECO:0000313" key="2">
    <source>
        <dbReference type="EMBL" id="VVD78100.1"/>
    </source>
</evidence>
<gene>
    <name evidence="2" type="ORF">PFI31113_00964</name>
</gene>
<dbReference type="Pfam" id="PF04606">
    <property type="entry name" value="Ogr_Delta"/>
    <property type="match status" value="1"/>
</dbReference>
<feature type="domain" description="Zinc finger Ogr/Delta-type" evidence="1">
    <location>
        <begin position="1"/>
        <end position="33"/>
    </location>
</feature>